<feature type="compositionally biased region" description="Polar residues" evidence="14">
    <location>
        <begin position="997"/>
        <end position="1013"/>
    </location>
</feature>
<dbReference type="Pfam" id="PF22956">
    <property type="entry name" value="VPS15-like_hel"/>
    <property type="match status" value="1"/>
</dbReference>
<proteinExistence type="inferred from homology"/>
<dbReference type="GO" id="GO:0006412">
    <property type="term" value="P:translation"/>
    <property type="evidence" value="ECO:0007669"/>
    <property type="project" value="InterPro"/>
</dbReference>
<dbReference type="OrthoDB" id="242910at2759"/>
<dbReference type="InterPro" id="IPR001680">
    <property type="entry name" value="WD40_rpt"/>
</dbReference>
<dbReference type="GO" id="GO:0034271">
    <property type="term" value="C:phosphatidylinositol 3-kinase complex, class III, type I"/>
    <property type="evidence" value="ECO:0007669"/>
    <property type="project" value="TreeGrafter"/>
</dbReference>
<dbReference type="PANTHER" id="PTHR17583:SF0">
    <property type="entry name" value="PHOSPHOINOSITIDE 3-KINASE REGULATORY SUBUNIT 4"/>
    <property type="match status" value="1"/>
</dbReference>
<dbReference type="GO" id="GO:0006623">
    <property type="term" value="P:protein targeting to vacuole"/>
    <property type="evidence" value="ECO:0007669"/>
    <property type="project" value="TreeGrafter"/>
</dbReference>
<evidence type="ECO:0000256" key="3">
    <source>
        <dbReference type="ARBA" id="ARBA00022527"/>
    </source>
</evidence>
<reference evidence="17" key="1">
    <citation type="submission" date="2015-06" db="EMBL/GenBank/DDBJ databases">
        <title>Expansion of signal transduction pathways in fungi by whole-genome duplication.</title>
        <authorList>
            <consortium name="DOE Joint Genome Institute"/>
            <person name="Corrochano L.M."/>
            <person name="Kuo A."/>
            <person name="Marcet-Houben M."/>
            <person name="Polaino S."/>
            <person name="Salamov A."/>
            <person name="Villalobos J.M."/>
            <person name="Alvarez M.I."/>
            <person name="Avalos J."/>
            <person name="Benito E.P."/>
            <person name="Benoit I."/>
            <person name="Burger G."/>
            <person name="Camino L.P."/>
            <person name="Canovas D."/>
            <person name="Cerda-Olmedo E."/>
            <person name="Cheng J.-F."/>
            <person name="Dominguez A."/>
            <person name="Elias M."/>
            <person name="Eslava A.P."/>
            <person name="Glaser F."/>
            <person name="Grimwood J."/>
            <person name="Gutierrez G."/>
            <person name="Heitman J."/>
            <person name="Henrissat B."/>
            <person name="Iturriaga E.A."/>
            <person name="Lang B.F."/>
            <person name="Lavin J.L."/>
            <person name="Lee S."/>
            <person name="Li W."/>
            <person name="Lindquist E."/>
            <person name="Lopez-Garcia S."/>
            <person name="Luque E.M."/>
            <person name="Marcos A.T."/>
            <person name="Martin J."/>
            <person name="McCluskey K."/>
            <person name="Medina H.R."/>
            <person name="Miralles-Duran A."/>
            <person name="Miyazaki A."/>
            <person name="Munoz-Torres E."/>
            <person name="Oguiza J.A."/>
            <person name="Ohm R."/>
            <person name="Olmedo M."/>
            <person name="Orejas M."/>
            <person name="Ortiz-Castellanos L."/>
            <person name="Pisabarro A.G."/>
            <person name="Rodriguez-Romero J."/>
            <person name="Ruiz-Herrera J."/>
            <person name="Ruiz-Vazquez R."/>
            <person name="Sanz C."/>
            <person name="Schackwitz W."/>
            <person name="Schmutz J."/>
            <person name="Shahriari M."/>
            <person name="Shelest E."/>
            <person name="Silva-Franco F."/>
            <person name="Soanes D."/>
            <person name="Syed K."/>
            <person name="Tagua V.G."/>
            <person name="Talbot N.J."/>
            <person name="Thon M."/>
            <person name="De vries R.P."/>
            <person name="Wiebenga A."/>
            <person name="Yadav J.S."/>
            <person name="Braun E.L."/>
            <person name="Baker S."/>
            <person name="Garre V."/>
            <person name="Horwitz B."/>
            <person name="Torres-Martinez S."/>
            <person name="Idnurm A."/>
            <person name="Herrera-Estrella A."/>
            <person name="Gabaldon T."/>
            <person name="Grigoriev I.V."/>
        </authorList>
    </citation>
    <scope>NUCLEOTIDE SEQUENCE [LARGE SCALE GENOMIC DNA]</scope>
    <source>
        <strain evidence="17">NRRL 1555(-)</strain>
    </source>
</reference>
<evidence type="ECO:0000256" key="14">
    <source>
        <dbReference type="SAM" id="MobiDB-lite"/>
    </source>
</evidence>
<dbReference type="SUPFAM" id="SSF48371">
    <property type="entry name" value="ARM repeat"/>
    <property type="match status" value="1"/>
</dbReference>
<feature type="domain" description="Protein kinase" evidence="15">
    <location>
        <begin position="24"/>
        <end position="314"/>
    </location>
</feature>
<evidence type="ECO:0000313" key="17">
    <source>
        <dbReference type="Proteomes" id="UP000077315"/>
    </source>
</evidence>
<gene>
    <name evidence="16" type="ORF">PHYBLDRAFT_183146</name>
</gene>
<evidence type="ECO:0000256" key="10">
    <source>
        <dbReference type="ARBA" id="ARBA00022980"/>
    </source>
</evidence>
<protein>
    <recommendedName>
        <fullName evidence="2">non-specific serine/threonine protein kinase</fullName>
        <ecNumber evidence="2">2.7.11.1</ecNumber>
    </recommendedName>
</protein>
<feature type="region of interest" description="Disordered" evidence="14">
    <location>
        <begin position="1752"/>
        <end position="1804"/>
    </location>
</feature>
<feature type="compositionally biased region" description="Basic residues" evidence="14">
    <location>
        <begin position="1752"/>
        <end position="1763"/>
    </location>
</feature>
<evidence type="ECO:0000256" key="9">
    <source>
        <dbReference type="ARBA" id="ARBA00022840"/>
    </source>
</evidence>
<dbReference type="PROSITE" id="PS00678">
    <property type="entry name" value="WD_REPEATS_1"/>
    <property type="match status" value="1"/>
</dbReference>
<evidence type="ECO:0000256" key="11">
    <source>
        <dbReference type="ARBA" id="ARBA00023274"/>
    </source>
</evidence>
<dbReference type="GO" id="GO:1990904">
    <property type="term" value="C:ribonucleoprotein complex"/>
    <property type="evidence" value="ECO:0007669"/>
    <property type="project" value="UniProtKB-KW"/>
</dbReference>
<dbReference type="PROSITE" id="PS00108">
    <property type="entry name" value="PROTEIN_KINASE_ST"/>
    <property type="match status" value="1"/>
</dbReference>
<feature type="region of interest" description="Disordered" evidence="14">
    <location>
        <begin position="997"/>
        <end position="1047"/>
    </location>
</feature>
<dbReference type="PROSITE" id="PS00578">
    <property type="entry name" value="RIBOSOMAL_S6E"/>
    <property type="match status" value="1"/>
</dbReference>
<evidence type="ECO:0000256" key="6">
    <source>
        <dbReference type="ARBA" id="ARBA00022737"/>
    </source>
</evidence>
<dbReference type="EC" id="2.7.11.1" evidence="2"/>
<dbReference type="Pfam" id="PF01092">
    <property type="entry name" value="Ribosomal_S6e"/>
    <property type="match status" value="1"/>
</dbReference>
<evidence type="ECO:0000256" key="12">
    <source>
        <dbReference type="PROSITE-ProRule" id="PRU00103"/>
    </source>
</evidence>
<evidence type="ECO:0000256" key="8">
    <source>
        <dbReference type="ARBA" id="ARBA00022777"/>
    </source>
</evidence>
<dbReference type="InterPro" id="IPR019775">
    <property type="entry name" value="WD40_repeat_CS"/>
</dbReference>
<dbReference type="PANTHER" id="PTHR17583">
    <property type="entry name" value="PHOSPHOINOSITIDE 3-KINASE REGULATORY SUBUNIT 4"/>
    <property type="match status" value="1"/>
</dbReference>
<feature type="repeat" description="WD" evidence="13">
    <location>
        <begin position="1431"/>
        <end position="1464"/>
    </location>
</feature>
<keyword evidence="17" id="KW-1185">Reference proteome</keyword>
<dbReference type="CDD" id="cd13980">
    <property type="entry name" value="STKc_Vps15"/>
    <property type="match status" value="1"/>
</dbReference>
<keyword evidence="10" id="KW-0689">Ribosomal protein</keyword>
<dbReference type="FunFam" id="1.10.510.10:FF:000497">
    <property type="entry name" value="Phosphoinositide 3-kinase regulatory subunit"/>
    <property type="match status" value="1"/>
</dbReference>
<dbReference type="InterPro" id="IPR015943">
    <property type="entry name" value="WD40/YVTN_repeat-like_dom_sf"/>
</dbReference>
<dbReference type="PROSITE" id="PS50082">
    <property type="entry name" value="WD_REPEATS_2"/>
    <property type="match status" value="2"/>
</dbReference>
<dbReference type="GO" id="GO:0005840">
    <property type="term" value="C:ribosome"/>
    <property type="evidence" value="ECO:0007669"/>
    <property type="project" value="UniProtKB-KW"/>
</dbReference>
<sequence>MGNKISSITAIAGIDSYVSELGDIYYERSIGNARFMKTIRGRHKDGMVVVKIFVKPELNMSLQNYVKRLQEEYDALIDVPNVFMSQRILETERAAYMVRQYFYSSLYDRISTRPFLTLIEKKWIAYQILKGISEAHKKNVYHGDIKTENVLVTSWNWAYIVDFASFKPTYLPEDNPADFSFFFDMSSRRSCYIAPERFYKAGTAIDQKMKNVDFEDNVSELTPEMDIFSVGCVIAELFLEGTSIFSLSQLFKYRSGEYKPDSNLNKIEDKHIRDMIRHMIQIDPTKRYSAKQYLQKWRGKAFPKYFDTFLHEYINSVTENNGSISIQQHSGIDTLSSLTQALPGTIASSKRKTDADEKIEHIHNDFDKITYNVSFKSEPDENLSDPYTKRLSGSSDSSNSSDEEPRFVGLRRRTISDLASTTASAIILPPTLNIPNYEPSNTSAIKPNNSNKTEEHGYLILLSFVCSLIRNTSYPSSKLKALDILLALGENLPDDVKLDRLVPYLMVLLSDETALVRANAIKTLTQVLCMVESISPINARIFPEYILPSVREFATDPDVLVRTTYASCIALLAETALRFLEMTQLLKNDSAFPLTDMDTEDLDFESAYDSSLNDLHSVIQEQVTVLLIDNESSVKRALLTNITCLCGFFGRQKTNDVLLSHMITYLNDKDWMLRSAFFESIKGVGTFVGSRSLEEYILPLMIQALTDAEEFVVESVLNSLTSLSDLDLFEKMKSWELVGIIAPLICHPSVWIQYGAIGFISSTAKHLPQTDLWCIIYPLLKPFLRSDISEVNETCLLQNIKTPLPRQVYEQAIIWANKASIRSLFWKPQQDKRNQSGSSSKSTIVGPAMKIRQGSLFSSSLSEDQIQKSEEDEMFIERLRKVGMSVEDERRLGYMRDYIYKVSQSKLSRPKASDDLVRDNGEIFLKNLGVTPMTVFLPDLSQEAHVWNVKSYKTILKAEPERETLPSKLSIPQHIKEDDCKLNRVASQPHVQALLYNSQGNDSDNDNKQSFSPIPSPTEYNFGMDIHNTNANRKKGSKNKKKYVEDTESANTVSIGASDGVELRPVITTKNKSDPDLENVHGIVRTSANTLSRGSSVGYGHLQGLLHSVAMDAFSPHIPEFIGDPAVMKRMRRLPQGTSPFRTISNWKPEGTLVAHFTEHTAAINQLAISWDNLLFASCSDDGSVKIWDCSRLERNQTYCIAAASDNGSVNVFRVDIRNAASGLKFGKCITVREHQLVDEHALVIKHFTSNASNAMAGSKSFLMFATTKGNIYAMDLLTMEIVWKLQNPKSHGVITSMVTDRLHTWLLVGTVRGILTLYDLRFQIPLRSWLHPSKSRISTMMLNHDPKAESKQVIIAAGRNEVSVWDIVDLRCVEVFAVKSGDEKTAGVVMEAYKARNINSAQHTHFPPYFALEVPSDAEIMSQAFTSNEANLAENSIRAVASPSDCRFIITGGSDRKLRFWDIPRVENSCVILGLEMEEPKPRYSVNTHESIKFHYEFTHVQRNNHGSSASLGARTGFSTTGQTGGNSAVIQQHHLMRNHTDAITDVILTEVPYPMVISGDRDGLNIANPATGCQKLIEIDDERRLRGFYDKRMSQEVSGDALGDEFKGYVFRISGGNDKQGFPMKQGVLLPYRVRLLLSKGHSCYRPRRTGERKRKSVRGCIVGSDLAVLSLVVVKQGEQDIPGLTDVTVPKRLGPKRASKIRKFFNLSKEDDVRKYVIRREVQPKNAEKKSYTKAPKIQRLVTPLTLQRKRHRTAIKRRRAESSREAEAEYKQLLAKRVKETKDRKIARRRTSSIQKSASA</sequence>
<dbReference type="GO" id="GO:0003735">
    <property type="term" value="F:structural constituent of ribosome"/>
    <property type="evidence" value="ECO:0007669"/>
    <property type="project" value="InterPro"/>
</dbReference>
<dbReference type="InterPro" id="IPR055231">
    <property type="entry name" value="2AA_helical"/>
</dbReference>
<dbReference type="Proteomes" id="UP000077315">
    <property type="component" value="Unassembled WGS sequence"/>
</dbReference>
<dbReference type="GO" id="GO:0071561">
    <property type="term" value="C:nucleus-vacuole junction"/>
    <property type="evidence" value="ECO:0007669"/>
    <property type="project" value="TreeGrafter"/>
</dbReference>
<dbReference type="HAMAP" id="MF_00512">
    <property type="entry name" value="Ribosomal_eS6"/>
    <property type="match status" value="1"/>
</dbReference>
<keyword evidence="7" id="KW-0547">Nucleotide-binding</keyword>
<dbReference type="InParanoid" id="A0A167KQT5"/>
<dbReference type="SUPFAM" id="SSF50978">
    <property type="entry name" value="WD40 repeat-like"/>
    <property type="match status" value="1"/>
</dbReference>
<dbReference type="Pfam" id="PF00400">
    <property type="entry name" value="WD40"/>
    <property type="match status" value="2"/>
</dbReference>
<dbReference type="InterPro" id="IPR011989">
    <property type="entry name" value="ARM-like"/>
</dbReference>
<dbReference type="InterPro" id="IPR008271">
    <property type="entry name" value="Ser/Thr_kinase_AS"/>
</dbReference>
<dbReference type="InterPro" id="IPR000719">
    <property type="entry name" value="Prot_kinase_dom"/>
</dbReference>
<keyword evidence="5" id="KW-0808">Transferase</keyword>
<dbReference type="InterPro" id="IPR001377">
    <property type="entry name" value="Ribosomal_eS6"/>
</dbReference>
<keyword evidence="4 13" id="KW-0853">WD repeat</keyword>
<dbReference type="Gene3D" id="2.130.10.10">
    <property type="entry name" value="YVTN repeat-like/Quinoprotein amine dehydrogenase"/>
    <property type="match status" value="2"/>
</dbReference>
<evidence type="ECO:0000256" key="7">
    <source>
        <dbReference type="ARBA" id="ARBA00022741"/>
    </source>
</evidence>
<dbReference type="SMART" id="SM00320">
    <property type="entry name" value="WD40"/>
    <property type="match status" value="4"/>
</dbReference>
<evidence type="ECO:0000256" key="13">
    <source>
        <dbReference type="PROSITE-ProRule" id="PRU00221"/>
    </source>
</evidence>
<dbReference type="Gene3D" id="1.25.10.10">
    <property type="entry name" value="Leucine-rich Repeat Variant"/>
    <property type="match status" value="2"/>
</dbReference>
<keyword evidence="11" id="KW-0687">Ribonucleoprotein</keyword>
<dbReference type="InterPro" id="IPR021133">
    <property type="entry name" value="HEAT_type_2"/>
</dbReference>
<feature type="compositionally biased region" description="Basic residues" evidence="14">
    <location>
        <begin position="1032"/>
        <end position="1041"/>
    </location>
</feature>
<dbReference type="GeneID" id="28999628"/>
<dbReference type="RefSeq" id="XP_018286699.1">
    <property type="nucleotide sequence ID" value="XM_018438722.1"/>
</dbReference>
<dbReference type="GO" id="GO:0005770">
    <property type="term" value="C:late endosome"/>
    <property type="evidence" value="ECO:0007669"/>
    <property type="project" value="TreeGrafter"/>
</dbReference>
<dbReference type="PROSITE" id="PS50077">
    <property type="entry name" value="HEAT_REPEAT"/>
    <property type="match status" value="2"/>
</dbReference>
<dbReference type="FunFam" id="1.25.10.10:FF:000342">
    <property type="entry name" value="Serine/threonine-protein kinase VPS15"/>
    <property type="match status" value="1"/>
</dbReference>
<dbReference type="InterPro" id="IPR020924">
    <property type="entry name" value="Ribosomal_eS6_arc"/>
</dbReference>
<evidence type="ECO:0000256" key="5">
    <source>
        <dbReference type="ARBA" id="ARBA00022679"/>
    </source>
</evidence>
<dbReference type="Gene3D" id="1.20.5.2650">
    <property type="match status" value="1"/>
</dbReference>
<keyword evidence="6" id="KW-0677">Repeat</keyword>
<evidence type="ECO:0000313" key="16">
    <source>
        <dbReference type="EMBL" id="OAD68659.1"/>
    </source>
</evidence>
<feature type="repeat" description="HEAT" evidence="12">
    <location>
        <begin position="501"/>
        <end position="533"/>
    </location>
</feature>
<evidence type="ECO:0000256" key="1">
    <source>
        <dbReference type="ARBA" id="ARBA00009312"/>
    </source>
</evidence>
<dbReference type="PROSITE" id="PS50294">
    <property type="entry name" value="WD_REPEATS_REGION"/>
    <property type="match status" value="1"/>
</dbReference>
<dbReference type="EMBL" id="KV440994">
    <property type="protein sequence ID" value="OAD68659.1"/>
    <property type="molecule type" value="Genomic_DNA"/>
</dbReference>
<feature type="compositionally biased region" description="Basic and acidic residues" evidence="14">
    <location>
        <begin position="1764"/>
        <end position="1774"/>
    </location>
</feature>
<dbReference type="VEuPathDB" id="FungiDB:PHYBLDRAFT_183146"/>
<dbReference type="Gene3D" id="1.10.510.10">
    <property type="entry name" value="Transferase(Phosphotransferase) domain 1"/>
    <property type="match status" value="1"/>
</dbReference>
<keyword evidence="3" id="KW-0723">Serine/threonine-protein kinase</keyword>
<feature type="repeat" description="HEAT" evidence="12">
    <location>
        <begin position="658"/>
        <end position="696"/>
    </location>
</feature>
<dbReference type="GO" id="GO:0005524">
    <property type="term" value="F:ATP binding"/>
    <property type="evidence" value="ECO:0007669"/>
    <property type="project" value="UniProtKB-KW"/>
</dbReference>
<evidence type="ECO:0000259" key="15">
    <source>
        <dbReference type="PROSITE" id="PS50011"/>
    </source>
</evidence>
<dbReference type="InterPro" id="IPR045162">
    <property type="entry name" value="Vps15-like"/>
</dbReference>
<feature type="region of interest" description="Disordered" evidence="14">
    <location>
        <begin position="377"/>
        <end position="407"/>
    </location>
</feature>
<dbReference type="SUPFAM" id="SSF56112">
    <property type="entry name" value="Protein kinase-like (PK-like)"/>
    <property type="match status" value="1"/>
</dbReference>
<evidence type="ECO:0000256" key="2">
    <source>
        <dbReference type="ARBA" id="ARBA00012513"/>
    </source>
</evidence>
<dbReference type="GO" id="GO:0004674">
    <property type="term" value="F:protein serine/threonine kinase activity"/>
    <property type="evidence" value="ECO:0007669"/>
    <property type="project" value="UniProtKB-KW"/>
</dbReference>
<accession>A0A167KQT5</accession>
<feature type="repeat" description="WD" evidence="13">
    <location>
        <begin position="1157"/>
        <end position="1198"/>
    </location>
</feature>
<dbReference type="InterPro" id="IPR011009">
    <property type="entry name" value="Kinase-like_dom_sf"/>
</dbReference>
<name>A0A167KQT5_PHYB8</name>
<dbReference type="PROSITE" id="PS50011">
    <property type="entry name" value="PROTEIN_KINASE_DOM"/>
    <property type="match status" value="1"/>
</dbReference>
<dbReference type="InterPro" id="IPR036322">
    <property type="entry name" value="WD40_repeat_dom_sf"/>
</dbReference>
<dbReference type="InterPro" id="IPR016024">
    <property type="entry name" value="ARM-type_fold"/>
</dbReference>
<dbReference type="GO" id="GO:0045324">
    <property type="term" value="P:late endosome to vacuole transport"/>
    <property type="evidence" value="ECO:0007669"/>
    <property type="project" value="InterPro"/>
</dbReference>
<evidence type="ECO:0000256" key="4">
    <source>
        <dbReference type="ARBA" id="ARBA00022574"/>
    </source>
</evidence>
<keyword evidence="8" id="KW-0418">Kinase</keyword>
<dbReference type="FunCoup" id="A0A167KQT5">
    <property type="interactions" value="431"/>
</dbReference>
<dbReference type="SMART" id="SM01405">
    <property type="entry name" value="Ribosomal_S6e"/>
    <property type="match status" value="1"/>
</dbReference>
<dbReference type="InterPro" id="IPR018282">
    <property type="entry name" value="Ribosomal_eS6_CS"/>
</dbReference>
<dbReference type="Pfam" id="PF00069">
    <property type="entry name" value="Pkinase"/>
    <property type="match status" value="1"/>
</dbReference>
<organism evidence="16 17">
    <name type="scientific">Phycomyces blakesleeanus (strain ATCC 8743b / DSM 1359 / FGSC 10004 / NBRC 33097 / NRRL 1555)</name>
    <dbReference type="NCBI Taxonomy" id="763407"/>
    <lineage>
        <taxon>Eukaryota</taxon>
        <taxon>Fungi</taxon>
        <taxon>Fungi incertae sedis</taxon>
        <taxon>Mucoromycota</taxon>
        <taxon>Mucoromycotina</taxon>
        <taxon>Mucoromycetes</taxon>
        <taxon>Mucorales</taxon>
        <taxon>Phycomycetaceae</taxon>
        <taxon>Phycomyces</taxon>
    </lineage>
</organism>
<dbReference type="SMART" id="SM00220">
    <property type="entry name" value="S_TKc"/>
    <property type="match status" value="1"/>
</dbReference>
<dbReference type="GO" id="GO:0034272">
    <property type="term" value="C:phosphatidylinositol 3-kinase complex, class III, type II"/>
    <property type="evidence" value="ECO:0007669"/>
    <property type="project" value="TreeGrafter"/>
</dbReference>
<keyword evidence="9" id="KW-0067">ATP-binding</keyword>
<dbReference type="GO" id="GO:0016236">
    <property type="term" value="P:macroautophagy"/>
    <property type="evidence" value="ECO:0007669"/>
    <property type="project" value="InterPro"/>
</dbReference>
<comment type="similarity">
    <text evidence="1">Belongs to the eukaryotic ribosomal protein eS6 family.</text>
</comment>
<dbReference type="STRING" id="763407.A0A167KQT5"/>